<feature type="region of interest" description="Disordered" evidence="1">
    <location>
        <begin position="225"/>
        <end position="269"/>
    </location>
</feature>
<proteinExistence type="predicted"/>
<dbReference type="EMBL" id="PGCJ01000189">
    <property type="protein sequence ID" value="PLW39846.1"/>
    <property type="molecule type" value="Genomic_DNA"/>
</dbReference>
<evidence type="ECO:0000313" key="3">
    <source>
        <dbReference type="Proteomes" id="UP000235388"/>
    </source>
</evidence>
<name>A0A2N5UQD5_9BASI</name>
<evidence type="ECO:0000313" key="2">
    <source>
        <dbReference type="EMBL" id="PLW39846.1"/>
    </source>
</evidence>
<dbReference type="Proteomes" id="UP000235388">
    <property type="component" value="Unassembled WGS sequence"/>
</dbReference>
<comment type="caution">
    <text evidence="2">The sequence shown here is derived from an EMBL/GenBank/DDBJ whole genome shotgun (WGS) entry which is preliminary data.</text>
</comment>
<protein>
    <submittedName>
        <fullName evidence="2">Uncharacterized protein</fullName>
    </submittedName>
</protein>
<dbReference type="AlphaFoldDB" id="A0A2N5UQD5"/>
<evidence type="ECO:0000256" key="1">
    <source>
        <dbReference type="SAM" id="MobiDB-lite"/>
    </source>
</evidence>
<sequence>MANWKNTPNNQGMIGIYADDSWFPSITSWQDGQNLTYPYFFIIITAGAVITGGKQHQATIRPTRGFPLQPTLILRNWNPQLQPPAWIKQQYMSQVGNHPDWSSLAPLPFSSSWFQLISPSQMRASDTKSGFGRPLYWAGRGGGGGGHHHQHILARTLHLPTSSLLATHGPKTTFAPPAEHQHHQHRGAGSEAALATPNRHITLVNATMVAHGFCKALRKPNFELPEAVPRPSSTSPPEQERIKSPLASSANPLHHPLHQHANQLPVPLHVRESMKSWTANSPASTAA</sequence>
<dbReference type="OrthoDB" id="2278929at2759"/>
<keyword evidence="3" id="KW-1185">Reference proteome</keyword>
<accession>A0A2N5UQD5</accession>
<organism evidence="2 3">
    <name type="scientific">Puccinia coronata f. sp. avenae</name>
    <dbReference type="NCBI Taxonomy" id="200324"/>
    <lineage>
        <taxon>Eukaryota</taxon>
        <taxon>Fungi</taxon>
        <taxon>Dikarya</taxon>
        <taxon>Basidiomycota</taxon>
        <taxon>Pucciniomycotina</taxon>
        <taxon>Pucciniomycetes</taxon>
        <taxon>Pucciniales</taxon>
        <taxon>Pucciniaceae</taxon>
        <taxon>Puccinia</taxon>
    </lineage>
</organism>
<reference evidence="2 3" key="1">
    <citation type="submission" date="2017-11" db="EMBL/GenBank/DDBJ databases">
        <title>De novo assembly and phasing of dikaryotic genomes from two isolates of Puccinia coronata f. sp. avenae, the causal agent of oat crown rust.</title>
        <authorList>
            <person name="Miller M.E."/>
            <person name="Zhang Y."/>
            <person name="Omidvar V."/>
            <person name="Sperschneider J."/>
            <person name="Schwessinger B."/>
            <person name="Raley C."/>
            <person name="Palmer J.M."/>
            <person name="Garnica D."/>
            <person name="Upadhyaya N."/>
            <person name="Rathjen J."/>
            <person name="Taylor J.M."/>
            <person name="Park R.F."/>
            <person name="Dodds P.N."/>
            <person name="Hirsch C.D."/>
            <person name="Kianian S.F."/>
            <person name="Figueroa M."/>
        </authorList>
    </citation>
    <scope>NUCLEOTIDE SEQUENCE [LARGE SCALE GENOMIC DNA]</scope>
    <source>
        <strain evidence="2">12NC29</strain>
    </source>
</reference>
<dbReference type="STRING" id="200324.A0A2N5UQD5"/>
<gene>
    <name evidence="2" type="ORF">PCANC_20657</name>
</gene>